<accession>A0ABS0YEN2</accession>
<dbReference type="EMBL" id="JAEMHL010000004">
    <property type="protein sequence ID" value="MBJ6750742.1"/>
    <property type="molecule type" value="Genomic_DNA"/>
</dbReference>
<evidence type="ECO:0000313" key="1">
    <source>
        <dbReference type="EMBL" id="MBJ6750742.1"/>
    </source>
</evidence>
<dbReference type="Proteomes" id="UP000614714">
    <property type="component" value="Unassembled WGS sequence"/>
</dbReference>
<evidence type="ECO:0000313" key="2">
    <source>
        <dbReference type="Proteomes" id="UP000614714"/>
    </source>
</evidence>
<reference evidence="1 2" key="1">
    <citation type="submission" date="2020-12" db="EMBL/GenBank/DDBJ databases">
        <title>Geomonas sp. Red421, isolated from paddy soil.</title>
        <authorList>
            <person name="Xu Z."/>
            <person name="Zhang Z."/>
            <person name="Masuda Y."/>
            <person name="Itoh H."/>
            <person name="Senoo K."/>
        </authorList>
    </citation>
    <scope>NUCLEOTIDE SEQUENCE [LARGE SCALE GENOMIC DNA]</scope>
    <source>
        <strain evidence="1 2">Red421</strain>
    </source>
</reference>
<organism evidence="1 2">
    <name type="scientific">Geomonas anaerohicana</name>
    <dbReference type="NCBI Taxonomy" id="2798583"/>
    <lineage>
        <taxon>Bacteria</taxon>
        <taxon>Pseudomonadati</taxon>
        <taxon>Thermodesulfobacteriota</taxon>
        <taxon>Desulfuromonadia</taxon>
        <taxon>Geobacterales</taxon>
        <taxon>Geobacteraceae</taxon>
        <taxon>Geomonas</taxon>
    </lineage>
</organism>
<proteinExistence type="predicted"/>
<sequence>MILDVPSSDDFRNSGITFLNLAWDRVQEILNTLDQADIAEWDADDEESEEFWRSVQKPLFTSLALVQQATEFLLKGKIVEVSPFLLIAGDPRSWPKGCDKNHVQFADFRSVDAQDLIRVVNTVAHERLDDKLVTSIDELRGRQGDGHKNISFSKRIL</sequence>
<name>A0ABS0YEN2_9BACT</name>
<keyword evidence="2" id="KW-1185">Reference proteome</keyword>
<comment type="caution">
    <text evidence="1">The sequence shown here is derived from an EMBL/GenBank/DDBJ whole genome shotgun (WGS) entry which is preliminary data.</text>
</comment>
<dbReference type="RefSeq" id="WP_199389239.1">
    <property type="nucleotide sequence ID" value="NZ_JAEMHL010000004.1"/>
</dbReference>
<gene>
    <name evidence="1" type="ORF">JFN91_10985</name>
</gene>
<protein>
    <submittedName>
        <fullName evidence="1">Uncharacterized protein</fullName>
    </submittedName>
</protein>